<evidence type="ECO:0008006" key="3">
    <source>
        <dbReference type="Google" id="ProtNLM"/>
    </source>
</evidence>
<dbReference type="SUPFAM" id="SSF53335">
    <property type="entry name" value="S-adenosyl-L-methionine-dependent methyltransferases"/>
    <property type="match status" value="1"/>
</dbReference>
<gene>
    <name evidence="1" type="ORF">EMK97_08810</name>
</gene>
<dbReference type="AlphaFoldDB" id="A0A4P6P8H1"/>
<proteinExistence type="predicted"/>
<evidence type="ECO:0000313" key="1">
    <source>
        <dbReference type="EMBL" id="QBG35805.1"/>
    </source>
</evidence>
<dbReference type="InterPro" id="IPR029063">
    <property type="entry name" value="SAM-dependent_MTases_sf"/>
</dbReference>
<dbReference type="KEGG" id="lsd:EMK97_08810"/>
<protein>
    <recommendedName>
        <fullName evidence="3">SAM-dependent methyltransferase</fullName>
    </recommendedName>
</protein>
<dbReference type="Proteomes" id="UP000290244">
    <property type="component" value="Chromosome"/>
</dbReference>
<organism evidence="1 2">
    <name type="scientific">Litorilituus sediminis</name>
    <dbReference type="NCBI Taxonomy" id="718192"/>
    <lineage>
        <taxon>Bacteria</taxon>
        <taxon>Pseudomonadati</taxon>
        <taxon>Pseudomonadota</taxon>
        <taxon>Gammaproteobacteria</taxon>
        <taxon>Alteromonadales</taxon>
        <taxon>Colwelliaceae</taxon>
        <taxon>Litorilituus</taxon>
    </lineage>
</organism>
<accession>A0A4P6P8H1</accession>
<sequence>MQLAKHLAQGHLVYLSQEHDAISVSENDHYRWLAFGDVVQSVMNKRIPWQLTLPHQTAILLPLLFFRPEHVTELGLGGGNLDRFLCHLDGNIKVTSVEFNQRVIVCFEQYFNPEKITIDTVNQEGISWLSQYEQLTSDWLICDIYKDEYQSFQNTIEQLQHISSKIAQHTCLSLNLPDASDSEVNIALTALQQLLPNHQLVYFHIPNYLNIIIHLCPAQWNIHSLVKHNKKSYLPKRLYKRWRTFWQHGVMV</sequence>
<dbReference type="RefSeq" id="WP_130601342.1">
    <property type="nucleotide sequence ID" value="NZ_CP034759.1"/>
</dbReference>
<reference evidence="1 2" key="1">
    <citation type="submission" date="2018-12" db="EMBL/GenBank/DDBJ databases">
        <title>Complete genome of Litorilituus sediminis.</title>
        <authorList>
            <person name="Liu A."/>
            <person name="Rong J."/>
        </authorList>
    </citation>
    <scope>NUCLEOTIDE SEQUENCE [LARGE SCALE GENOMIC DNA]</scope>
    <source>
        <strain evidence="1 2">JCM 17549</strain>
    </source>
</reference>
<name>A0A4P6P8H1_9GAMM</name>
<dbReference type="OrthoDB" id="5763385at2"/>
<dbReference type="EMBL" id="CP034759">
    <property type="protein sequence ID" value="QBG35805.1"/>
    <property type="molecule type" value="Genomic_DNA"/>
</dbReference>
<evidence type="ECO:0000313" key="2">
    <source>
        <dbReference type="Proteomes" id="UP000290244"/>
    </source>
</evidence>
<keyword evidence="2" id="KW-1185">Reference proteome</keyword>
<dbReference type="Gene3D" id="3.40.50.150">
    <property type="entry name" value="Vaccinia Virus protein VP39"/>
    <property type="match status" value="1"/>
</dbReference>